<reference evidence="1" key="2">
    <citation type="journal article" date="2015" name="Fish Shellfish Immunol.">
        <title>Early steps in the European eel (Anguilla anguilla)-Vibrio vulnificus interaction in the gills: Role of the RtxA13 toxin.</title>
        <authorList>
            <person name="Callol A."/>
            <person name="Pajuelo D."/>
            <person name="Ebbesson L."/>
            <person name="Teles M."/>
            <person name="MacKenzie S."/>
            <person name="Amaro C."/>
        </authorList>
    </citation>
    <scope>NUCLEOTIDE SEQUENCE</scope>
</reference>
<reference evidence="1" key="1">
    <citation type="submission" date="2014-11" db="EMBL/GenBank/DDBJ databases">
        <authorList>
            <person name="Amaro Gonzalez C."/>
        </authorList>
    </citation>
    <scope>NUCLEOTIDE SEQUENCE</scope>
</reference>
<proteinExistence type="predicted"/>
<dbReference type="EMBL" id="GBXM01049606">
    <property type="protein sequence ID" value="JAH58971.1"/>
    <property type="molecule type" value="Transcribed_RNA"/>
</dbReference>
<accession>A0A0E9TZK9</accession>
<evidence type="ECO:0000313" key="1">
    <source>
        <dbReference type="EMBL" id="JAH58971.1"/>
    </source>
</evidence>
<protein>
    <submittedName>
        <fullName evidence="1">Uncharacterized protein</fullName>
    </submittedName>
</protein>
<name>A0A0E9TZK9_ANGAN</name>
<dbReference type="AlphaFoldDB" id="A0A0E9TZK9"/>
<sequence length="23" mass="2734">MHFHLLSASQFKHLDNRIKLNLA</sequence>
<organism evidence="1">
    <name type="scientific">Anguilla anguilla</name>
    <name type="common">European freshwater eel</name>
    <name type="synonym">Muraena anguilla</name>
    <dbReference type="NCBI Taxonomy" id="7936"/>
    <lineage>
        <taxon>Eukaryota</taxon>
        <taxon>Metazoa</taxon>
        <taxon>Chordata</taxon>
        <taxon>Craniata</taxon>
        <taxon>Vertebrata</taxon>
        <taxon>Euteleostomi</taxon>
        <taxon>Actinopterygii</taxon>
        <taxon>Neopterygii</taxon>
        <taxon>Teleostei</taxon>
        <taxon>Anguilliformes</taxon>
        <taxon>Anguillidae</taxon>
        <taxon>Anguilla</taxon>
    </lineage>
</organism>